<evidence type="ECO:0000313" key="2">
    <source>
        <dbReference type="Proteomes" id="UP000194857"/>
    </source>
</evidence>
<evidence type="ECO:0000313" key="1">
    <source>
        <dbReference type="EMBL" id="OTI63247.1"/>
    </source>
</evidence>
<sequence>MQSRNCSDTAPAAETEGLPFDVAQLQAWLEPLAEAAQVECDGMSRLVSHLLHKNGIQHIVAGGMLVDMQRLQDPEVSTEESCGVTHWWLELGFGYIVDFRARMWMGPEAQHGVFIPAGGRFEYRTERRGQFNSLPEPILDLMAGVCVGDWSPFMPTEALERK</sequence>
<name>A0A241XS56_PSEAI</name>
<accession>A0A241XS56</accession>
<comment type="caution">
    <text evidence="1">The sequence shown here is derived from an EMBL/GenBank/DDBJ whole genome shotgun (WGS) entry which is preliminary data.</text>
</comment>
<proteinExistence type="predicted"/>
<dbReference type="EMBL" id="NFFZ01000004">
    <property type="protein sequence ID" value="OTI63247.1"/>
    <property type="molecule type" value="Genomic_DNA"/>
</dbReference>
<dbReference type="Proteomes" id="UP000194857">
    <property type="component" value="Unassembled WGS sequence"/>
</dbReference>
<dbReference type="AlphaFoldDB" id="A0A241XS56"/>
<organism evidence="1 2">
    <name type="scientific">Pseudomonas aeruginosa</name>
    <dbReference type="NCBI Taxonomy" id="287"/>
    <lineage>
        <taxon>Bacteria</taxon>
        <taxon>Pseudomonadati</taxon>
        <taxon>Pseudomonadota</taxon>
        <taxon>Gammaproteobacteria</taxon>
        <taxon>Pseudomonadales</taxon>
        <taxon>Pseudomonadaceae</taxon>
        <taxon>Pseudomonas</taxon>
    </lineage>
</organism>
<gene>
    <name evidence="1" type="ORF">CAZ10_10480</name>
</gene>
<reference evidence="1 2" key="1">
    <citation type="submission" date="2017-05" db="EMBL/GenBank/DDBJ databases">
        <authorList>
            <person name="Song R."/>
            <person name="Chenine A.L."/>
            <person name="Ruprecht R.M."/>
        </authorList>
    </citation>
    <scope>NUCLEOTIDE SEQUENCE [LARGE SCALE GENOMIC DNA]</scope>
    <source>
        <strain evidence="1 2">S567_C10_BS</strain>
    </source>
</reference>
<protein>
    <submittedName>
        <fullName evidence="1">Uncharacterized protein</fullName>
    </submittedName>
</protein>